<dbReference type="Gene3D" id="1.10.1790.10">
    <property type="entry name" value="PRD domain"/>
    <property type="match status" value="2"/>
</dbReference>
<dbReference type="InterPro" id="IPR004341">
    <property type="entry name" value="CAT_RNA-bd_dom"/>
</dbReference>
<accession>A0A919WLL8</accession>
<dbReference type="SUPFAM" id="SSF63520">
    <property type="entry name" value="PTS-regulatory domain, PRD"/>
    <property type="match status" value="2"/>
</dbReference>
<dbReference type="Proteomes" id="UP000682111">
    <property type="component" value="Unassembled WGS sequence"/>
</dbReference>
<dbReference type="Pfam" id="PF00874">
    <property type="entry name" value="PRD"/>
    <property type="match status" value="2"/>
</dbReference>
<evidence type="ECO:0000259" key="2">
    <source>
        <dbReference type="PROSITE" id="PS51372"/>
    </source>
</evidence>
<feature type="domain" description="PRD" evidence="2">
    <location>
        <begin position="65"/>
        <end position="170"/>
    </location>
</feature>
<dbReference type="Pfam" id="PF03123">
    <property type="entry name" value="CAT_RBD"/>
    <property type="match status" value="1"/>
</dbReference>
<dbReference type="SUPFAM" id="SSF50151">
    <property type="entry name" value="SacY-like RNA-binding domain"/>
    <property type="match status" value="1"/>
</dbReference>
<dbReference type="PANTHER" id="PTHR30185">
    <property type="entry name" value="CRYPTIC BETA-GLUCOSIDE BGL OPERON ANTITERMINATOR"/>
    <property type="match status" value="1"/>
</dbReference>
<dbReference type="GO" id="GO:0006355">
    <property type="term" value="P:regulation of DNA-templated transcription"/>
    <property type="evidence" value="ECO:0007669"/>
    <property type="project" value="InterPro"/>
</dbReference>
<dbReference type="InterPro" id="IPR050661">
    <property type="entry name" value="BglG_antiterminators"/>
</dbReference>
<dbReference type="EMBL" id="BORC01000013">
    <property type="protein sequence ID" value="GIN64363.1"/>
    <property type="molecule type" value="Genomic_DNA"/>
</dbReference>
<name>A0A919WLL8_9BACI</name>
<comment type="caution">
    <text evidence="3">The sequence shown here is derived from an EMBL/GenBank/DDBJ whole genome shotgun (WGS) entry which is preliminary data.</text>
</comment>
<evidence type="ECO:0000313" key="4">
    <source>
        <dbReference type="Proteomes" id="UP000682111"/>
    </source>
</evidence>
<keyword evidence="1" id="KW-0677">Repeat</keyword>
<dbReference type="PANTHER" id="PTHR30185:SF15">
    <property type="entry name" value="CRYPTIC BETA-GLUCOSIDE BGL OPERON ANTITERMINATOR"/>
    <property type="match status" value="1"/>
</dbReference>
<dbReference type="GO" id="GO:0003723">
    <property type="term" value="F:RNA binding"/>
    <property type="evidence" value="ECO:0007669"/>
    <property type="project" value="InterPro"/>
</dbReference>
<dbReference type="SMART" id="SM01061">
    <property type="entry name" value="CAT_RBD"/>
    <property type="match status" value="1"/>
</dbReference>
<evidence type="ECO:0000256" key="1">
    <source>
        <dbReference type="ARBA" id="ARBA00022737"/>
    </source>
</evidence>
<dbReference type="InterPro" id="IPR011608">
    <property type="entry name" value="PRD"/>
</dbReference>
<dbReference type="InterPro" id="IPR036634">
    <property type="entry name" value="PRD_sf"/>
</dbReference>
<reference evidence="3" key="1">
    <citation type="submission" date="2021-03" db="EMBL/GenBank/DDBJ databases">
        <title>Antimicrobial resistance genes in bacteria isolated from Japanese honey, and their potential for conferring macrolide and lincosamide resistance in the American foulbrood pathogen Paenibacillus larvae.</title>
        <authorList>
            <person name="Okamoto M."/>
            <person name="Kumagai M."/>
            <person name="Kanamori H."/>
            <person name="Takamatsu D."/>
        </authorList>
    </citation>
    <scope>NUCLEOTIDE SEQUENCE</scope>
    <source>
        <strain evidence="3">J27TS8</strain>
    </source>
</reference>
<protein>
    <submittedName>
        <fullName evidence="3">Transcription antiterminator BglG</fullName>
    </submittedName>
</protein>
<dbReference type="Gene3D" id="2.30.24.10">
    <property type="entry name" value="CAT RNA-binding domain"/>
    <property type="match status" value="1"/>
</dbReference>
<gene>
    <name evidence="3" type="ORF">J27TS8_43560</name>
</gene>
<dbReference type="RefSeq" id="WP_095311179.1">
    <property type="nucleotide sequence ID" value="NZ_BORC01000013.1"/>
</dbReference>
<organism evidence="3 4">
    <name type="scientific">Robertmurraya siralis</name>
    <dbReference type="NCBI Taxonomy" id="77777"/>
    <lineage>
        <taxon>Bacteria</taxon>
        <taxon>Bacillati</taxon>
        <taxon>Bacillota</taxon>
        <taxon>Bacilli</taxon>
        <taxon>Bacillales</taxon>
        <taxon>Bacillaceae</taxon>
        <taxon>Robertmurraya</taxon>
    </lineage>
</organism>
<keyword evidence="4" id="KW-1185">Reference proteome</keyword>
<sequence length="280" mass="32239">MILKRTLNNNVVLAKNENHQEVVVFGNGIAFNRKPGDIIDESKISKVFTLQSQNLSLKMANLLKEVPVVYAEIAEEIIKYARTKIKTPIGDYLFLALTDHIYYAVSRYKDGLDIHNVLLWEARKLYKTEFEIGLKALEIIKAKVGVEFSEDEAGFIAFHFANAQMEGEEVNRTVKITQFVQDILGIIKYHFGIEFDEDSWNYGRLVTHLKFFAQRILSGDTGHQDDDYLYEQVQHKYKKAFECIKKIEKYVANGYGVSLSKAEMVYLVLHINRVTSRNEG</sequence>
<dbReference type="PROSITE" id="PS51372">
    <property type="entry name" value="PRD_2"/>
    <property type="match status" value="2"/>
</dbReference>
<feature type="domain" description="PRD" evidence="2">
    <location>
        <begin position="171"/>
        <end position="280"/>
    </location>
</feature>
<proteinExistence type="predicted"/>
<dbReference type="AlphaFoldDB" id="A0A919WLL8"/>
<evidence type="ECO:0000313" key="3">
    <source>
        <dbReference type="EMBL" id="GIN64363.1"/>
    </source>
</evidence>
<dbReference type="InterPro" id="IPR036650">
    <property type="entry name" value="CAT_RNA-bd_dom_sf"/>
</dbReference>
<dbReference type="OrthoDB" id="9813552at2"/>
<dbReference type="NCBIfam" id="NF046042">
    <property type="entry name" value="LicT"/>
    <property type="match status" value="1"/>
</dbReference>